<feature type="non-terminal residue" evidence="6">
    <location>
        <position position="1"/>
    </location>
</feature>
<dbReference type="AlphaFoldDB" id="U6MM36"/>
<reference evidence="6" key="1">
    <citation type="submission" date="2013-10" db="EMBL/GenBank/DDBJ databases">
        <title>Genomic analysis of the causative agents of coccidiosis in chickens.</title>
        <authorList>
            <person name="Reid A.J."/>
            <person name="Blake D."/>
            <person name="Billington K."/>
            <person name="Browne H."/>
            <person name="Dunn M."/>
            <person name="Hung S."/>
            <person name="Kawahara F."/>
            <person name="Miranda-Saavedra D."/>
            <person name="Mourier T."/>
            <person name="Nagra H."/>
            <person name="Otto T.D."/>
            <person name="Rawlings N."/>
            <person name="Sanchez A."/>
            <person name="Sanders M."/>
            <person name="Subramaniam C."/>
            <person name="Tay Y."/>
            <person name="Dear P."/>
            <person name="Doerig C."/>
            <person name="Gruber A."/>
            <person name="Parkinson J."/>
            <person name="Shirley M."/>
            <person name="Wan K.L."/>
            <person name="Berriman M."/>
            <person name="Tomley F."/>
            <person name="Pain A."/>
        </authorList>
    </citation>
    <scope>NUCLEOTIDE SEQUENCE [LARGE SCALE GENOMIC DNA]</scope>
    <source>
        <strain evidence="6">Houghton</strain>
    </source>
</reference>
<evidence type="ECO:0000313" key="6">
    <source>
        <dbReference type="EMBL" id="CDJ62720.1"/>
    </source>
</evidence>
<dbReference type="RefSeq" id="XP_013440082.1">
    <property type="nucleotide sequence ID" value="XM_013584628.1"/>
</dbReference>
<evidence type="ECO:0000313" key="7">
    <source>
        <dbReference type="Proteomes" id="UP000030754"/>
    </source>
</evidence>
<keyword evidence="1" id="KW-0547">Nucleotide-binding</keyword>
<dbReference type="GO" id="GO:0005739">
    <property type="term" value="C:mitochondrion"/>
    <property type="evidence" value="ECO:0007669"/>
    <property type="project" value="TreeGrafter"/>
</dbReference>
<dbReference type="GO" id="GO:0003746">
    <property type="term" value="F:translation elongation factor activity"/>
    <property type="evidence" value="ECO:0007669"/>
    <property type="project" value="UniProtKB-KW"/>
</dbReference>
<name>U6MM36_9EIME</name>
<dbReference type="CDD" id="cd03707">
    <property type="entry name" value="EFTU_III"/>
    <property type="match status" value="1"/>
</dbReference>
<dbReference type="GO" id="GO:0005525">
    <property type="term" value="F:GTP binding"/>
    <property type="evidence" value="ECO:0007669"/>
    <property type="project" value="UniProtKB-KW"/>
</dbReference>
<proteinExistence type="predicted"/>
<dbReference type="FunFam" id="2.40.30.10:FF:000002">
    <property type="entry name" value="Elongation factor Tu"/>
    <property type="match status" value="1"/>
</dbReference>
<evidence type="ECO:0000256" key="4">
    <source>
        <dbReference type="ARBA" id="ARBA00023134"/>
    </source>
</evidence>
<evidence type="ECO:0000256" key="1">
    <source>
        <dbReference type="ARBA" id="ARBA00022741"/>
    </source>
</evidence>
<feature type="domain" description="Translation elongation factor EFTu/EF1A C-terminal" evidence="5">
    <location>
        <begin position="27"/>
        <end position="118"/>
    </location>
</feature>
<accession>U6MM36</accession>
<keyword evidence="2 6" id="KW-0251">Elongation factor</keyword>
<dbReference type="GO" id="GO:0070125">
    <property type="term" value="P:mitochondrial translational elongation"/>
    <property type="evidence" value="ECO:0007669"/>
    <property type="project" value="TreeGrafter"/>
</dbReference>
<organism evidence="6 7">
    <name type="scientific">Eimeria necatrix</name>
    <dbReference type="NCBI Taxonomy" id="51315"/>
    <lineage>
        <taxon>Eukaryota</taxon>
        <taxon>Sar</taxon>
        <taxon>Alveolata</taxon>
        <taxon>Apicomplexa</taxon>
        <taxon>Conoidasida</taxon>
        <taxon>Coccidia</taxon>
        <taxon>Eucoccidiorida</taxon>
        <taxon>Eimeriorina</taxon>
        <taxon>Eimeriidae</taxon>
        <taxon>Eimeria</taxon>
    </lineage>
</organism>
<dbReference type="Proteomes" id="UP000030754">
    <property type="component" value="Unassembled WGS sequence"/>
</dbReference>
<protein>
    <submittedName>
        <fullName evidence="6">Elongation factor Tu, putative</fullName>
    </submittedName>
</protein>
<keyword evidence="3" id="KW-0648">Protein biosynthesis</keyword>
<dbReference type="VEuPathDB" id="ToxoDB:ENH_00023840"/>
<dbReference type="InterPro" id="IPR004160">
    <property type="entry name" value="Transl_elong_EFTu/EF1A_C"/>
</dbReference>
<dbReference type="OrthoDB" id="2067at2759"/>
<evidence type="ECO:0000259" key="5">
    <source>
        <dbReference type="Pfam" id="PF03143"/>
    </source>
</evidence>
<keyword evidence="4" id="KW-0342">GTP-binding</keyword>
<gene>
    <name evidence="6" type="ORF">ENH_00023840</name>
</gene>
<dbReference type="InterPro" id="IPR009001">
    <property type="entry name" value="Transl_elong_EF1A/Init_IF2_C"/>
</dbReference>
<evidence type="ECO:0000256" key="2">
    <source>
        <dbReference type="ARBA" id="ARBA00022768"/>
    </source>
</evidence>
<dbReference type="SUPFAM" id="SSF50465">
    <property type="entry name" value="EF-Tu/eEF-1alpha/eIF2-gamma C-terminal domain"/>
    <property type="match status" value="1"/>
</dbReference>
<evidence type="ECO:0000256" key="3">
    <source>
        <dbReference type="ARBA" id="ARBA00022917"/>
    </source>
</evidence>
<reference evidence="6" key="2">
    <citation type="submission" date="2013-10" db="EMBL/GenBank/DDBJ databases">
        <authorList>
            <person name="Aslett M."/>
        </authorList>
    </citation>
    <scope>NUCLEOTIDE SEQUENCE [LARGE SCALE GENOMIC DNA]</scope>
    <source>
        <strain evidence="6">Houghton</strain>
    </source>
</reference>
<dbReference type="Gene3D" id="2.40.30.10">
    <property type="entry name" value="Translation factors"/>
    <property type="match status" value="2"/>
</dbReference>
<dbReference type="PANTHER" id="PTHR43721:SF22">
    <property type="entry name" value="ELONGATION FACTOR TU, MITOCHONDRIAL"/>
    <property type="match status" value="1"/>
</dbReference>
<dbReference type="EMBL" id="HG722567">
    <property type="protein sequence ID" value="CDJ62720.1"/>
    <property type="molecule type" value="Genomic_DNA"/>
</dbReference>
<dbReference type="GeneID" id="25472554"/>
<dbReference type="PANTHER" id="PTHR43721">
    <property type="entry name" value="ELONGATION FACTOR TU-RELATED"/>
    <property type="match status" value="1"/>
</dbReference>
<dbReference type="InterPro" id="IPR050055">
    <property type="entry name" value="EF-Tu_GTPase"/>
</dbReference>
<keyword evidence="7" id="KW-1185">Reference proteome</keyword>
<sequence length="120" mass="13258">VGVLLKGARREELRRGMVLTVPGSLRGCMRFKSDIYVLSSEEGGRKKPFFSHYRPQLFLRTADVAATVVLPEGTEMAMPGDRLSVEMRLEQPLALQPQLRFALREGGKTVAAGVVTEVLD</sequence>
<dbReference type="Pfam" id="PF03143">
    <property type="entry name" value="GTP_EFTU_D3"/>
    <property type="match status" value="1"/>
</dbReference>